<dbReference type="EMBL" id="MN739318">
    <property type="protein sequence ID" value="QHS98531.1"/>
    <property type="molecule type" value="Genomic_DNA"/>
</dbReference>
<sequence>MYRYYNMSKKNKKNIYKSEECVVCFYNILEHESYCYCSKCKIHSHLSCLEEWNEKNPNEEGVCCHCRQEGYLVKELIPSCGCCGYLLFIRKKTN</sequence>
<evidence type="ECO:0000313" key="1">
    <source>
        <dbReference type="EMBL" id="QHS98531.1"/>
    </source>
</evidence>
<name>A0A6C0C347_9ZZZZ</name>
<organism evidence="1">
    <name type="scientific">viral metagenome</name>
    <dbReference type="NCBI Taxonomy" id="1070528"/>
    <lineage>
        <taxon>unclassified sequences</taxon>
        <taxon>metagenomes</taxon>
        <taxon>organismal metagenomes</taxon>
    </lineage>
</organism>
<reference evidence="1" key="1">
    <citation type="journal article" date="2020" name="Nature">
        <title>Giant virus diversity and host interactions through global metagenomics.</title>
        <authorList>
            <person name="Schulz F."/>
            <person name="Roux S."/>
            <person name="Paez-Espino D."/>
            <person name="Jungbluth S."/>
            <person name="Walsh D.A."/>
            <person name="Denef V.J."/>
            <person name="McMahon K.D."/>
            <person name="Konstantinidis K.T."/>
            <person name="Eloe-Fadrosh E.A."/>
            <person name="Kyrpides N.C."/>
            <person name="Woyke T."/>
        </authorList>
    </citation>
    <scope>NUCLEOTIDE SEQUENCE</scope>
    <source>
        <strain evidence="1">GVMAG-M-3300020185-18</strain>
    </source>
</reference>
<protein>
    <recommendedName>
        <fullName evidence="2">RING-CH-type domain-containing protein</fullName>
    </recommendedName>
</protein>
<dbReference type="AlphaFoldDB" id="A0A6C0C347"/>
<proteinExistence type="predicted"/>
<evidence type="ECO:0008006" key="2">
    <source>
        <dbReference type="Google" id="ProtNLM"/>
    </source>
</evidence>
<accession>A0A6C0C347</accession>